<reference evidence="2" key="1">
    <citation type="submission" date="2020-09" db="EMBL/GenBank/DDBJ databases">
        <authorList>
            <person name="Kikuchi T."/>
        </authorList>
    </citation>
    <scope>NUCLEOTIDE SEQUENCE</scope>
    <source>
        <strain evidence="2">SH1</strain>
    </source>
</reference>
<dbReference type="EMBL" id="CAJFCW020000001">
    <property type="protein sequence ID" value="CAG9082507.1"/>
    <property type="molecule type" value="Genomic_DNA"/>
</dbReference>
<keyword evidence="1" id="KW-0732">Signal</keyword>
<evidence type="ECO:0000313" key="3">
    <source>
        <dbReference type="Proteomes" id="UP000614601"/>
    </source>
</evidence>
<name>A0A811JTQ9_9BILA</name>
<comment type="caution">
    <text evidence="2">The sequence shown here is derived from an EMBL/GenBank/DDBJ whole genome shotgun (WGS) entry which is preliminary data.</text>
</comment>
<feature type="signal peptide" evidence="1">
    <location>
        <begin position="1"/>
        <end position="35"/>
    </location>
</feature>
<dbReference type="EMBL" id="CAJFDH010000001">
    <property type="protein sequence ID" value="CAD5206620.1"/>
    <property type="molecule type" value="Genomic_DNA"/>
</dbReference>
<evidence type="ECO:0000256" key="1">
    <source>
        <dbReference type="SAM" id="SignalP"/>
    </source>
</evidence>
<proteinExistence type="predicted"/>
<protein>
    <submittedName>
        <fullName evidence="2">Uncharacterized protein</fullName>
    </submittedName>
</protein>
<dbReference type="AlphaFoldDB" id="A0A811JTQ9"/>
<dbReference type="Proteomes" id="UP000614601">
    <property type="component" value="Unassembled WGS sequence"/>
</dbReference>
<dbReference type="OrthoDB" id="5850318at2759"/>
<keyword evidence="3" id="KW-1185">Reference proteome</keyword>
<evidence type="ECO:0000313" key="2">
    <source>
        <dbReference type="EMBL" id="CAD5206620.1"/>
    </source>
</evidence>
<accession>A0A811JTQ9</accession>
<sequence length="99" mass="11575">MQQTYRIFRSLLVMSPVSLLFALVLLLTNVFVAQPQIVPAEVYQDSNMYRVARAPAMKWMRFGKRAPQGKWMRFGKRAPQGKWMRFGKRGDDLSDAEYE</sequence>
<dbReference type="Proteomes" id="UP000783686">
    <property type="component" value="Unassembled WGS sequence"/>
</dbReference>
<gene>
    <name evidence="2" type="ORF">BOKJ2_LOCUS1304</name>
</gene>
<feature type="chain" id="PRO_5036220761" evidence="1">
    <location>
        <begin position="36"/>
        <end position="99"/>
    </location>
</feature>
<organism evidence="2 3">
    <name type="scientific">Bursaphelenchus okinawaensis</name>
    <dbReference type="NCBI Taxonomy" id="465554"/>
    <lineage>
        <taxon>Eukaryota</taxon>
        <taxon>Metazoa</taxon>
        <taxon>Ecdysozoa</taxon>
        <taxon>Nematoda</taxon>
        <taxon>Chromadorea</taxon>
        <taxon>Rhabditida</taxon>
        <taxon>Tylenchina</taxon>
        <taxon>Tylenchomorpha</taxon>
        <taxon>Aphelenchoidea</taxon>
        <taxon>Aphelenchoididae</taxon>
        <taxon>Bursaphelenchus</taxon>
    </lineage>
</organism>